<accession>A0A839ZB97</accession>
<proteinExistence type="predicted"/>
<reference evidence="2 3" key="1">
    <citation type="submission" date="2020-08" db="EMBL/GenBank/DDBJ databases">
        <title>Genomic Encyclopedia of Type Strains, Phase IV (KMG-IV): sequencing the most valuable type-strain genomes for metagenomic binning, comparative biology and taxonomic classification.</title>
        <authorList>
            <person name="Goeker M."/>
        </authorList>
    </citation>
    <scope>NUCLEOTIDE SEQUENCE [LARGE SCALE GENOMIC DNA]</scope>
    <source>
        <strain evidence="2 3">DSM 5895</strain>
    </source>
</reference>
<feature type="transmembrane region" description="Helical" evidence="1">
    <location>
        <begin position="5"/>
        <end position="27"/>
    </location>
</feature>
<protein>
    <submittedName>
        <fullName evidence="2">Putative PurR-regulated permease PerM</fullName>
    </submittedName>
</protein>
<dbReference type="EMBL" id="JACICD010000004">
    <property type="protein sequence ID" value="MBB3772019.1"/>
    <property type="molecule type" value="Genomic_DNA"/>
</dbReference>
<dbReference type="Proteomes" id="UP000533469">
    <property type="component" value="Unassembled WGS sequence"/>
</dbReference>
<keyword evidence="3" id="KW-1185">Reference proteome</keyword>
<evidence type="ECO:0000313" key="3">
    <source>
        <dbReference type="Proteomes" id="UP000533469"/>
    </source>
</evidence>
<comment type="caution">
    <text evidence="2">The sequence shown here is derived from an EMBL/GenBank/DDBJ whole genome shotgun (WGS) entry which is preliminary data.</text>
</comment>
<feature type="transmembrane region" description="Helical" evidence="1">
    <location>
        <begin position="33"/>
        <end position="54"/>
    </location>
</feature>
<sequence length="71" mass="7856">MTRAIIRMIVVTALLAGLFAFIKFMVYGVSDDFGWGFLVGGLLAGVIAVLGMHVEMKDQLAKQREELLRDL</sequence>
<dbReference type="RefSeq" id="WP_183190164.1">
    <property type="nucleotide sequence ID" value="NZ_JACICD010000004.1"/>
</dbReference>
<keyword evidence="1" id="KW-0812">Transmembrane</keyword>
<keyword evidence="1" id="KW-0472">Membrane</keyword>
<name>A0A839ZB97_9HYPH</name>
<dbReference type="AlphaFoldDB" id="A0A839ZB97"/>
<evidence type="ECO:0000313" key="2">
    <source>
        <dbReference type="EMBL" id="MBB3772019.1"/>
    </source>
</evidence>
<evidence type="ECO:0000256" key="1">
    <source>
        <dbReference type="SAM" id="Phobius"/>
    </source>
</evidence>
<organism evidence="2 3">
    <name type="scientific">Ancylobacter tetraedralis</name>
    <dbReference type="NCBI Taxonomy" id="217068"/>
    <lineage>
        <taxon>Bacteria</taxon>
        <taxon>Pseudomonadati</taxon>
        <taxon>Pseudomonadota</taxon>
        <taxon>Alphaproteobacteria</taxon>
        <taxon>Hyphomicrobiales</taxon>
        <taxon>Xanthobacteraceae</taxon>
        <taxon>Ancylobacter</taxon>
    </lineage>
</organism>
<keyword evidence="1" id="KW-1133">Transmembrane helix</keyword>
<gene>
    <name evidence="2" type="ORF">FHS55_002628</name>
</gene>